<name>A0A238UDU3_9FLAO</name>
<dbReference type="KEGG" id="tje:TJEJU_3102"/>
<keyword evidence="1" id="KW-0812">Transmembrane</keyword>
<evidence type="ECO:0000256" key="1">
    <source>
        <dbReference type="SAM" id="Phobius"/>
    </source>
</evidence>
<gene>
    <name evidence="2" type="ORF">TJEJU_3102</name>
</gene>
<proteinExistence type="predicted"/>
<evidence type="ECO:0000313" key="3">
    <source>
        <dbReference type="Proteomes" id="UP000215214"/>
    </source>
</evidence>
<accession>A0A238UDU3</accession>
<dbReference type="RefSeq" id="WP_095073525.1">
    <property type="nucleotide sequence ID" value="NZ_LT899436.1"/>
</dbReference>
<dbReference type="AlphaFoldDB" id="A0A238UDU3"/>
<feature type="transmembrane region" description="Helical" evidence="1">
    <location>
        <begin position="71"/>
        <end position="89"/>
    </location>
</feature>
<dbReference type="OrthoDB" id="9884839at2"/>
<keyword evidence="3" id="KW-1185">Reference proteome</keyword>
<organism evidence="2 3">
    <name type="scientific">Tenacibaculum jejuense</name>
    <dbReference type="NCBI Taxonomy" id="584609"/>
    <lineage>
        <taxon>Bacteria</taxon>
        <taxon>Pseudomonadati</taxon>
        <taxon>Bacteroidota</taxon>
        <taxon>Flavobacteriia</taxon>
        <taxon>Flavobacteriales</taxon>
        <taxon>Flavobacteriaceae</taxon>
        <taxon>Tenacibaculum</taxon>
    </lineage>
</organism>
<feature type="transmembrane region" description="Helical" evidence="1">
    <location>
        <begin position="38"/>
        <end position="59"/>
    </location>
</feature>
<protein>
    <submittedName>
        <fullName evidence="2">Uncharacterized protein</fullName>
    </submittedName>
</protein>
<dbReference type="Proteomes" id="UP000215214">
    <property type="component" value="Chromosome TJEJU"/>
</dbReference>
<evidence type="ECO:0000313" key="2">
    <source>
        <dbReference type="EMBL" id="SNR16758.1"/>
    </source>
</evidence>
<keyword evidence="1" id="KW-1133">Transmembrane helix</keyword>
<sequence>MNKTIVITTWLNRVFMLLIFGSLLIGLFFSLFEYAVWSLVLAIPLGIFQVIAGINLYYVIKEEDQKSYKRINYYTNSVGIYFLVCFILYFTAESIPFNIDFLGYILTAIPIILALFFTYLIECLYKLEKQEI</sequence>
<reference evidence="2 3" key="1">
    <citation type="submission" date="2017-07" db="EMBL/GenBank/DDBJ databases">
        <authorList>
            <person name="Sun Z.S."/>
            <person name="Albrecht U."/>
            <person name="Echele G."/>
            <person name="Lee C.C."/>
        </authorList>
    </citation>
    <scope>NUCLEOTIDE SEQUENCE [LARGE SCALE GENOMIC DNA]</scope>
    <source>
        <strain evidence="3">type strain: KCTC 22618</strain>
    </source>
</reference>
<feature type="transmembrane region" description="Helical" evidence="1">
    <location>
        <begin position="101"/>
        <end position="121"/>
    </location>
</feature>
<dbReference type="EMBL" id="LT899436">
    <property type="protein sequence ID" value="SNR16758.1"/>
    <property type="molecule type" value="Genomic_DNA"/>
</dbReference>
<feature type="transmembrane region" description="Helical" evidence="1">
    <location>
        <begin position="12"/>
        <end position="32"/>
    </location>
</feature>
<keyword evidence="1" id="KW-0472">Membrane</keyword>